<dbReference type="RefSeq" id="WP_157025344.1">
    <property type="nucleotide sequence ID" value="NZ_WQMS01000001.1"/>
</dbReference>
<keyword evidence="4" id="KW-1185">Reference proteome</keyword>
<reference evidence="3 4" key="1">
    <citation type="submission" date="2019-12" db="EMBL/GenBank/DDBJ databases">
        <authorList>
            <person name="Huq M.A."/>
        </authorList>
    </citation>
    <scope>NUCLEOTIDE SEQUENCE [LARGE SCALE GENOMIC DNA]</scope>
    <source>
        <strain evidence="3 4">MAH-20</strain>
    </source>
</reference>
<dbReference type="EMBL" id="WQMS01000001">
    <property type="protein sequence ID" value="MVO76635.1"/>
    <property type="molecule type" value="Genomic_DNA"/>
</dbReference>
<proteinExistence type="inferred from homology"/>
<dbReference type="Gene3D" id="3.40.1620.10">
    <property type="entry name" value="YefM-like domain"/>
    <property type="match status" value="1"/>
</dbReference>
<dbReference type="SUPFAM" id="SSF143120">
    <property type="entry name" value="YefM-like"/>
    <property type="match status" value="1"/>
</dbReference>
<dbReference type="Pfam" id="PF02604">
    <property type="entry name" value="PhdYeFM_antitox"/>
    <property type="match status" value="1"/>
</dbReference>
<evidence type="ECO:0000313" key="4">
    <source>
        <dbReference type="Proteomes" id="UP000441389"/>
    </source>
</evidence>
<organism evidence="3 4">
    <name type="scientific">Sphingomonas horti</name>
    <dbReference type="NCBI Taxonomy" id="2682842"/>
    <lineage>
        <taxon>Bacteria</taxon>
        <taxon>Pseudomonadati</taxon>
        <taxon>Pseudomonadota</taxon>
        <taxon>Alphaproteobacteria</taxon>
        <taxon>Sphingomonadales</taxon>
        <taxon>Sphingomonadaceae</taxon>
        <taxon>Sphingomonas</taxon>
    </lineage>
</organism>
<sequence>MQDQVVSAAEANRSFSKLLRAARNGQRITITSHGEPVAVLGPIAEDAEKKARADAAWARMKERWAKTEPVTIGPWTREDIYDEVTR</sequence>
<comment type="similarity">
    <text evidence="1 2">Belongs to the phD/YefM antitoxin family.</text>
</comment>
<name>A0A6I4IX23_9SPHN</name>
<comment type="caution">
    <text evidence="3">The sequence shown here is derived from an EMBL/GenBank/DDBJ whole genome shotgun (WGS) entry which is preliminary data.</text>
</comment>
<dbReference type="Proteomes" id="UP000441389">
    <property type="component" value="Unassembled WGS sequence"/>
</dbReference>
<comment type="function">
    <text evidence="2">Antitoxin component of a type II toxin-antitoxin (TA) system.</text>
</comment>
<dbReference type="InterPro" id="IPR036165">
    <property type="entry name" value="YefM-like_sf"/>
</dbReference>
<evidence type="ECO:0000256" key="2">
    <source>
        <dbReference type="RuleBase" id="RU362080"/>
    </source>
</evidence>
<evidence type="ECO:0000313" key="3">
    <source>
        <dbReference type="EMBL" id="MVO76635.1"/>
    </source>
</evidence>
<accession>A0A6I4IX23</accession>
<gene>
    <name evidence="3" type="ORF">GON01_01590</name>
</gene>
<evidence type="ECO:0000256" key="1">
    <source>
        <dbReference type="ARBA" id="ARBA00009981"/>
    </source>
</evidence>
<dbReference type="AlphaFoldDB" id="A0A6I4IX23"/>
<protein>
    <recommendedName>
        <fullName evidence="2">Antitoxin</fullName>
    </recommendedName>
</protein>
<dbReference type="NCBIfam" id="TIGR01552">
    <property type="entry name" value="phd_fam"/>
    <property type="match status" value="1"/>
</dbReference>
<dbReference type="InterPro" id="IPR006442">
    <property type="entry name" value="Antitoxin_Phd/YefM"/>
</dbReference>